<name>A0A9J6FY76_HAELO</name>
<comment type="caution">
    <text evidence="1">The sequence shown here is derived from an EMBL/GenBank/DDBJ whole genome shotgun (WGS) entry which is preliminary data.</text>
</comment>
<reference evidence="1 2" key="1">
    <citation type="journal article" date="2020" name="Cell">
        <title>Large-Scale Comparative Analyses of Tick Genomes Elucidate Their Genetic Diversity and Vector Capacities.</title>
        <authorList>
            <consortium name="Tick Genome and Microbiome Consortium (TIGMIC)"/>
            <person name="Jia N."/>
            <person name="Wang J."/>
            <person name="Shi W."/>
            <person name="Du L."/>
            <person name="Sun Y."/>
            <person name="Zhan W."/>
            <person name="Jiang J.F."/>
            <person name="Wang Q."/>
            <person name="Zhang B."/>
            <person name="Ji P."/>
            <person name="Bell-Sakyi L."/>
            <person name="Cui X.M."/>
            <person name="Yuan T.T."/>
            <person name="Jiang B.G."/>
            <person name="Yang W.F."/>
            <person name="Lam T.T."/>
            <person name="Chang Q.C."/>
            <person name="Ding S.J."/>
            <person name="Wang X.J."/>
            <person name="Zhu J.G."/>
            <person name="Ruan X.D."/>
            <person name="Zhao L."/>
            <person name="Wei J.T."/>
            <person name="Ye R.Z."/>
            <person name="Que T.C."/>
            <person name="Du C.H."/>
            <person name="Zhou Y.H."/>
            <person name="Cheng J.X."/>
            <person name="Dai P.F."/>
            <person name="Guo W.B."/>
            <person name="Han X.H."/>
            <person name="Huang E.J."/>
            <person name="Li L.F."/>
            <person name="Wei W."/>
            <person name="Gao Y.C."/>
            <person name="Liu J.Z."/>
            <person name="Shao H.Z."/>
            <person name="Wang X."/>
            <person name="Wang C.C."/>
            <person name="Yang T.C."/>
            <person name="Huo Q.B."/>
            <person name="Li W."/>
            <person name="Chen H.Y."/>
            <person name="Chen S.E."/>
            <person name="Zhou L.G."/>
            <person name="Ni X.B."/>
            <person name="Tian J.H."/>
            <person name="Sheng Y."/>
            <person name="Liu T."/>
            <person name="Pan Y.S."/>
            <person name="Xia L.Y."/>
            <person name="Li J."/>
            <person name="Zhao F."/>
            <person name="Cao W.C."/>
        </authorList>
    </citation>
    <scope>NUCLEOTIDE SEQUENCE [LARGE SCALE GENOMIC DNA]</scope>
    <source>
        <strain evidence="1">HaeL-2018</strain>
    </source>
</reference>
<dbReference type="AlphaFoldDB" id="A0A9J6FY76"/>
<evidence type="ECO:0000313" key="2">
    <source>
        <dbReference type="Proteomes" id="UP000821853"/>
    </source>
</evidence>
<organism evidence="1 2">
    <name type="scientific">Haemaphysalis longicornis</name>
    <name type="common">Bush tick</name>
    <dbReference type="NCBI Taxonomy" id="44386"/>
    <lineage>
        <taxon>Eukaryota</taxon>
        <taxon>Metazoa</taxon>
        <taxon>Ecdysozoa</taxon>
        <taxon>Arthropoda</taxon>
        <taxon>Chelicerata</taxon>
        <taxon>Arachnida</taxon>
        <taxon>Acari</taxon>
        <taxon>Parasitiformes</taxon>
        <taxon>Ixodida</taxon>
        <taxon>Ixodoidea</taxon>
        <taxon>Ixodidae</taxon>
        <taxon>Haemaphysalinae</taxon>
        <taxon>Haemaphysalis</taxon>
    </lineage>
</organism>
<dbReference type="OrthoDB" id="4843387at2759"/>
<dbReference type="Proteomes" id="UP000821853">
    <property type="component" value="Chromosome 3"/>
</dbReference>
<accession>A0A9J6FY76</accession>
<dbReference type="EMBL" id="JABSTR010000005">
    <property type="protein sequence ID" value="KAH9371078.1"/>
    <property type="molecule type" value="Genomic_DNA"/>
</dbReference>
<sequence>MPGITLAELIQIVTVCDRDISQEDVATIRGHGYCYVNKVVNSYHHEGRLENLPLGFWPRETTADEDERILNVARRVFVIDGEGYPE</sequence>
<dbReference type="VEuPathDB" id="VectorBase:HLOH_056376"/>
<protein>
    <submittedName>
        <fullName evidence="1">Uncharacterized protein</fullName>
    </submittedName>
</protein>
<keyword evidence="2" id="KW-1185">Reference proteome</keyword>
<proteinExistence type="predicted"/>
<gene>
    <name evidence="1" type="ORF">HPB48_015688</name>
</gene>
<evidence type="ECO:0000313" key="1">
    <source>
        <dbReference type="EMBL" id="KAH9371078.1"/>
    </source>
</evidence>